<organism evidence="2 3">
    <name type="scientific">Terrabacter tumescens</name>
    <dbReference type="NCBI Taxonomy" id="60443"/>
    <lineage>
        <taxon>Bacteria</taxon>
        <taxon>Bacillati</taxon>
        <taxon>Actinomycetota</taxon>
        <taxon>Actinomycetes</taxon>
        <taxon>Micrococcales</taxon>
        <taxon>Intrasporangiaceae</taxon>
        <taxon>Terrabacter</taxon>
    </lineage>
</organism>
<accession>A0ABQ2I6P8</accession>
<proteinExistence type="predicted"/>
<comment type="caution">
    <text evidence="2">The sequence shown here is derived from an EMBL/GenBank/DDBJ whole genome shotgun (WGS) entry which is preliminary data.</text>
</comment>
<keyword evidence="3" id="KW-1185">Reference proteome</keyword>
<protein>
    <recommendedName>
        <fullName evidence="4">Ig-like domain-containing protein</fullName>
    </recommendedName>
</protein>
<gene>
    <name evidence="2" type="ORF">GCM10009721_31690</name>
</gene>
<reference evidence="3" key="1">
    <citation type="journal article" date="2019" name="Int. J. Syst. Evol. Microbiol.">
        <title>The Global Catalogue of Microorganisms (GCM) 10K type strain sequencing project: providing services to taxonomists for standard genome sequencing and annotation.</title>
        <authorList>
            <consortium name="The Broad Institute Genomics Platform"/>
            <consortium name="The Broad Institute Genome Sequencing Center for Infectious Disease"/>
            <person name="Wu L."/>
            <person name="Ma J."/>
        </authorList>
    </citation>
    <scope>NUCLEOTIDE SEQUENCE [LARGE SCALE GENOMIC DNA]</scope>
    <source>
        <strain evidence="3">JCM 1365</strain>
    </source>
</reference>
<evidence type="ECO:0000256" key="1">
    <source>
        <dbReference type="SAM" id="MobiDB-lite"/>
    </source>
</evidence>
<evidence type="ECO:0008006" key="4">
    <source>
        <dbReference type="Google" id="ProtNLM"/>
    </source>
</evidence>
<name>A0ABQ2I6P8_9MICO</name>
<dbReference type="EMBL" id="BMNZ01000006">
    <property type="protein sequence ID" value="GGN02136.1"/>
    <property type="molecule type" value="Genomic_DNA"/>
</dbReference>
<feature type="compositionally biased region" description="Low complexity" evidence="1">
    <location>
        <begin position="33"/>
        <end position="73"/>
    </location>
</feature>
<dbReference type="Proteomes" id="UP000623461">
    <property type="component" value="Unassembled WGS sequence"/>
</dbReference>
<evidence type="ECO:0000313" key="2">
    <source>
        <dbReference type="EMBL" id="GGN02136.1"/>
    </source>
</evidence>
<evidence type="ECO:0000313" key="3">
    <source>
        <dbReference type="Proteomes" id="UP000623461"/>
    </source>
</evidence>
<feature type="compositionally biased region" description="Low complexity" evidence="1">
    <location>
        <begin position="87"/>
        <end position="103"/>
    </location>
</feature>
<feature type="region of interest" description="Disordered" evidence="1">
    <location>
        <begin position="1"/>
        <end position="122"/>
    </location>
</feature>
<sequence>MVPTRRSEAPLSDPDQSRPSLPDPQRDRHVAFAGDGPDSGPDSGTDSGTDSGPAGQDSHEAATTSTPSTWATALPVATTLPPEAWAPRSSTRESSSSTPSWSRDPGPAPSVLTTPPVRPETGRRRPRWLAFLIVPPLLIGLANAQDDGSQTDGCTISDETGTYDCASYDGPAGGASGMGAEQGVVGVWADDVTESTKPLAPLLQGSPKVSPVPADATVLRVEIVSSTDAVASRGDSPSAPLQTQVDTSAGGMPIDAWDQGTPHALDVHLDERPTDLQVSVTVTAGSGTVQCRVYAGSTLVAVDTSTATAMCTPEL</sequence>